<evidence type="ECO:0000256" key="7">
    <source>
        <dbReference type="ARBA" id="ARBA00023180"/>
    </source>
</evidence>
<keyword evidence="6 8" id="KW-0472">Membrane</keyword>
<evidence type="ECO:0000256" key="3">
    <source>
        <dbReference type="ARBA" id="ARBA00022692"/>
    </source>
</evidence>
<dbReference type="SUPFAM" id="SSF51695">
    <property type="entry name" value="PLC-like phosphodiesterases"/>
    <property type="match status" value="1"/>
</dbReference>
<feature type="transmembrane region" description="Helical" evidence="8">
    <location>
        <begin position="76"/>
        <end position="100"/>
    </location>
</feature>
<organism evidence="10 11">
    <name type="scientific">Pygocentrus nattereri</name>
    <name type="common">Red-bellied piranha</name>
    <dbReference type="NCBI Taxonomy" id="42514"/>
    <lineage>
        <taxon>Eukaryota</taxon>
        <taxon>Metazoa</taxon>
        <taxon>Chordata</taxon>
        <taxon>Craniata</taxon>
        <taxon>Vertebrata</taxon>
        <taxon>Euteleostomi</taxon>
        <taxon>Actinopterygii</taxon>
        <taxon>Neopterygii</taxon>
        <taxon>Teleostei</taxon>
        <taxon>Ostariophysi</taxon>
        <taxon>Characiformes</taxon>
        <taxon>Characoidei</taxon>
        <taxon>Pygocentrus</taxon>
    </lineage>
</organism>
<dbReference type="GO" id="GO:0005886">
    <property type="term" value="C:plasma membrane"/>
    <property type="evidence" value="ECO:0007669"/>
    <property type="project" value="TreeGrafter"/>
</dbReference>
<keyword evidence="11" id="KW-1185">Reference proteome</keyword>
<feature type="transmembrane region" description="Helical" evidence="8">
    <location>
        <begin position="152"/>
        <end position="170"/>
    </location>
</feature>
<feature type="transmembrane region" description="Helical" evidence="8">
    <location>
        <begin position="112"/>
        <end position="132"/>
    </location>
</feature>
<evidence type="ECO:0000313" key="11">
    <source>
        <dbReference type="Proteomes" id="UP001501920"/>
    </source>
</evidence>
<evidence type="ECO:0000256" key="8">
    <source>
        <dbReference type="SAM" id="Phobius"/>
    </source>
</evidence>
<dbReference type="Pfam" id="PF03009">
    <property type="entry name" value="GDPD"/>
    <property type="match status" value="1"/>
</dbReference>
<dbReference type="AlphaFoldDB" id="A0A3B4E7C5"/>
<keyword evidence="4" id="KW-0378">Hydrolase</keyword>
<feature type="transmembrane region" description="Helical" evidence="8">
    <location>
        <begin position="182"/>
        <end position="203"/>
    </location>
</feature>
<dbReference type="InterPro" id="IPR017946">
    <property type="entry name" value="PLC-like_Pdiesterase_TIM-brl"/>
</dbReference>
<name>A0A3B4E7C5_PYGNA</name>
<gene>
    <name evidence="10" type="primary">GDPD2</name>
</gene>
<keyword evidence="3 8" id="KW-0812">Transmembrane</keyword>
<dbReference type="PROSITE" id="PS51704">
    <property type="entry name" value="GP_PDE"/>
    <property type="match status" value="1"/>
</dbReference>
<evidence type="ECO:0000256" key="2">
    <source>
        <dbReference type="ARBA" id="ARBA00007277"/>
    </source>
</evidence>
<feature type="transmembrane region" description="Helical" evidence="8">
    <location>
        <begin position="479"/>
        <end position="499"/>
    </location>
</feature>
<dbReference type="GeneTree" id="ENSGT00940000159625"/>
<comment type="subcellular location">
    <subcellularLocation>
        <location evidence="1">Membrane</location>
        <topology evidence="1">Multi-pass membrane protein</topology>
    </subcellularLocation>
</comment>
<dbReference type="Ensembl" id="ENSPNAT00000019851.2">
    <property type="protein sequence ID" value="ENSPNAP00000031149.1"/>
    <property type="gene ID" value="ENSPNAG00000018359.2"/>
</dbReference>
<evidence type="ECO:0000259" key="9">
    <source>
        <dbReference type="PROSITE" id="PS51704"/>
    </source>
</evidence>
<protein>
    <recommendedName>
        <fullName evidence="9">GP-PDE domain-containing protein</fullName>
    </recommendedName>
</protein>
<keyword evidence="7" id="KW-0325">Glycoprotein</keyword>
<proteinExistence type="inferred from homology"/>
<dbReference type="GO" id="GO:0008889">
    <property type="term" value="F:glycerophosphodiester phosphodiesterase activity"/>
    <property type="evidence" value="ECO:0007669"/>
    <property type="project" value="TreeGrafter"/>
</dbReference>
<evidence type="ECO:0000313" key="10">
    <source>
        <dbReference type="Ensembl" id="ENSPNAP00000031149.1"/>
    </source>
</evidence>
<dbReference type="PANTHER" id="PTHR23344">
    <property type="entry name" value="GLYCEROPHOSPHORYL DIESTER PHOSPHODIESTERASE"/>
    <property type="match status" value="1"/>
</dbReference>
<feature type="transmembrane region" description="Helical" evidence="8">
    <location>
        <begin position="33"/>
        <end position="56"/>
    </location>
</feature>
<evidence type="ECO:0000256" key="5">
    <source>
        <dbReference type="ARBA" id="ARBA00022989"/>
    </source>
</evidence>
<evidence type="ECO:0000256" key="1">
    <source>
        <dbReference type="ARBA" id="ARBA00004141"/>
    </source>
</evidence>
<reference evidence="10 11" key="1">
    <citation type="submission" date="2020-10" db="EMBL/GenBank/DDBJ databases">
        <title>Pygocentrus nattereri (red-bellied piranha) genome, fPygNat1, primary haplotype.</title>
        <authorList>
            <person name="Myers G."/>
            <person name="Meyer A."/>
            <person name="Karagic N."/>
            <person name="Pippel M."/>
            <person name="Winkler S."/>
            <person name="Tracey A."/>
            <person name="Wood J."/>
            <person name="Formenti G."/>
            <person name="Howe K."/>
            <person name="Fedrigo O."/>
            <person name="Jarvis E.D."/>
        </authorList>
    </citation>
    <scope>NUCLEOTIDE SEQUENCE [LARGE SCALE GENOMIC DNA]</scope>
</reference>
<reference evidence="10" key="3">
    <citation type="submission" date="2025-09" db="UniProtKB">
        <authorList>
            <consortium name="Ensembl"/>
        </authorList>
    </citation>
    <scope>IDENTIFICATION</scope>
</reference>
<sequence length="536" mass="61516">MRSQESIFRICFRGVYSCYWTGSRDNNQRCACFWFSFLSLVSVSTLGWVYICFIAYNDHSDVNWKAFEKFSRWVNWFMCVIILSSVMAIYCLLLLLFSLFQFAIKEPLDLHWLHKVLLFLGLVIVVVGIAGISSEWKEEWSTIHLSLQATAPFLQLGAVVALTMLSWLVFQSYHRTQSAASKALIIGALVAVSVAIFLSPLLIHSPCIIDKLPPKPALIGHRGAPVLAPENTMMSFRRSAECEVIAFETDVQLSKDKKPFLMHDNGTKFLRRTTNVDVVFPEREDNSNSDFTLEELQSLKAGEWFLKTDPFWSVNLLSEEEKENARTQTVPTLSELLDLAKERNISVIFDLKNGSYDCNVTVTTILNSSISHNLIWWLPSTCREDVKKHAQSFRQVYSNVSEMKDNNGSFLNVKYSSLSTEEIRNLTSRNVMVNLWVVNERWLFSLLWCSGASSVTTNTCHVLSDMSHPDWHLKYCTYLIIWITADLVSLVLMVVLFYLQRRKKSRNLLDSSLNRKEMYPFLSKKEHVSSFEDPSS</sequence>
<accession>A0A3B4E7C5</accession>
<comment type="similarity">
    <text evidence="2">Belongs to the glycerophosphoryl diester phosphodiesterase family.</text>
</comment>
<evidence type="ECO:0000256" key="4">
    <source>
        <dbReference type="ARBA" id="ARBA00022801"/>
    </source>
</evidence>
<dbReference type="PANTHER" id="PTHR23344:SF1">
    <property type="entry name" value="GLYCEROPHOSPHOINOSITOL INOSITOLPHOSPHODIESTERASE GDPD2"/>
    <property type="match status" value="1"/>
</dbReference>
<keyword evidence="5 8" id="KW-1133">Transmembrane helix</keyword>
<dbReference type="Proteomes" id="UP001501920">
    <property type="component" value="Chromosome 8"/>
</dbReference>
<dbReference type="GO" id="GO:0006629">
    <property type="term" value="P:lipid metabolic process"/>
    <property type="evidence" value="ECO:0007669"/>
    <property type="project" value="InterPro"/>
</dbReference>
<reference evidence="10" key="2">
    <citation type="submission" date="2025-08" db="UniProtKB">
        <authorList>
            <consortium name="Ensembl"/>
        </authorList>
    </citation>
    <scope>IDENTIFICATION</scope>
</reference>
<dbReference type="Gene3D" id="3.20.20.190">
    <property type="entry name" value="Phosphatidylinositol (PI) phosphodiesterase"/>
    <property type="match status" value="1"/>
</dbReference>
<feature type="domain" description="GP-PDE" evidence="9">
    <location>
        <begin position="216"/>
        <end position="467"/>
    </location>
</feature>
<dbReference type="InterPro" id="IPR030395">
    <property type="entry name" value="GP_PDE_dom"/>
</dbReference>
<evidence type="ECO:0000256" key="6">
    <source>
        <dbReference type="ARBA" id="ARBA00023136"/>
    </source>
</evidence>
<dbReference type="STRING" id="42514.ENSPNAP00000031149"/>